<keyword evidence="5 6" id="KW-0472">Membrane</keyword>
<evidence type="ECO:0000256" key="6">
    <source>
        <dbReference type="SAM" id="Phobius"/>
    </source>
</evidence>
<evidence type="ECO:0000313" key="9">
    <source>
        <dbReference type="Proteomes" id="UP001240483"/>
    </source>
</evidence>
<dbReference type="EMBL" id="JASODW010000005">
    <property type="protein sequence ID" value="MDK6275172.1"/>
    <property type="molecule type" value="Genomic_DNA"/>
</dbReference>
<organism evidence="8 9">
    <name type="scientific">Pseudoglutamicibacter cumminsii</name>
    <dbReference type="NCBI Taxonomy" id="156979"/>
    <lineage>
        <taxon>Bacteria</taxon>
        <taxon>Bacillati</taxon>
        <taxon>Actinomycetota</taxon>
        <taxon>Actinomycetes</taxon>
        <taxon>Micrococcales</taxon>
        <taxon>Micrococcaceae</taxon>
        <taxon>Pseudoglutamicibacter</taxon>
    </lineage>
</organism>
<feature type="domain" description="Phage shock protein PspC N-terminal" evidence="7">
    <location>
        <begin position="13"/>
        <end position="65"/>
    </location>
</feature>
<evidence type="ECO:0000256" key="3">
    <source>
        <dbReference type="ARBA" id="ARBA00022692"/>
    </source>
</evidence>
<keyword evidence="3 6" id="KW-0812">Transmembrane</keyword>
<dbReference type="Pfam" id="PF04024">
    <property type="entry name" value="PspC"/>
    <property type="match status" value="1"/>
</dbReference>
<evidence type="ECO:0000256" key="5">
    <source>
        <dbReference type="ARBA" id="ARBA00023136"/>
    </source>
</evidence>
<name>A0AAP4FGQ2_9MICC</name>
<evidence type="ECO:0000313" key="8">
    <source>
        <dbReference type="EMBL" id="MDK6275172.1"/>
    </source>
</evidence>
<reference evidence="8" key="1">
    <citation type="submission" date="2023-05" db="EMBL/GenBank/DDBJ databases">
        <title>Cataloging the Phylogenetic Diversity of Human Bladder Bacteria.</title>
        <authorList>
            <person name="Du J."/>
        </authorList>
    </citation>
    <scope>NUCLEOTIDE SEQUENCE</scope>
    <source>
        <strain evidence="8">UMB9978</strain>
    </source>
</reference>
<comment type="caution">
    <text evidence="8">The sequence shown here is derived from an EMBL/GenBank/DDBJ whole genome shotgun (WGS) entry which is preliminary data.</text>
</comment>
<sequence length="108" mass="12047">MDTIYKWLRAMPLRRGPRRLVGGVCGGIAYKTGWDVGMVRLITLIALILPIISLPAYLIAWVVIPWGASDEAAEKATRRGSTVAIPPREDDPLLLEKFMTWGSDKLRN</sequence>
<dbReference type="PANTHER" id="PTHR33885">
    <property type="entry name" value="PHAGE SHOCK PROTEIN C"/>
    <property type="match status" value="1"/>
</dbReference>
<dbReference type="Proteomes" id="UP001240483">
    <property type="component" value="Unassembled WGS sequence"/>
</dbReference>
<feature type="transmembrane region" description="Helical" evidence="6">
    <location>
        <begin position="41"/>
        <end position="64"/>
    </location>
</feature>
<evidence type="ECO:0000256" key="2">
    <source>
        <dbReference type="ARBA" id="ARBA00022475"/>
    </source>
</evidence>
<dbReference type="AlphaFoldDB" id="A0AAP4FGQ2"/>
<gene>
    <name evidence="8" type="ORF">QP116_05410</name>
</gene>
<dbReference type="InterPro" id="IPR007168">
    <property type="entry name" value="Phageshock_PspC_N"/>
</dbReference>
<dbReference type="GO" id="GO:0005886">
    <property type="term" value="C:plasma membrane"/>
    <property type="evidence" value="ECO:0007669"/>
    <property type="project" value="UniProtKB-SubCell"/>
</dbReference>
<evidence type="ECO:0000256" key="1">
    <source>
        <dbReference type="ARBA" id="ARBA00004162"/>
    </source>
</evidence>
<dbReference type="RefSeq" id="WP_285333122.1">
    <property type="nucleotide sequence ID" value="NZ_JASODW010000005.1"/>
</dbReference>
<dbReference type="InterPro" id="IPR052027">
    <property type="entry name" value="PspC"/>
</dbReference>
<comment type="subcellular location">
    <subcellularLocation>
        <location evidence="1">Cell membrane</location>
        <topology evidence="1">Single-pass membrane protein</topology>
    </subcellularLocation>
</comment>
<keyword evidence="2" id="KW-1003">Cell membrane</keyword>
<proteinExistence type="predicted"/>
<evidence type="ECO:0000259" key="7">
    <source>
        <dbReference type="Pfam" id="PF04024"/>
    </source>
</evidence>
<evidence type="ECO:0000256" key="4">
    <source>
        <dbReference type="ARBA" id="ARBA00022989"/>
    </source>
</evidence>
<keyword evidence="4 6" id="KW-1133">Transmembrane helix</keyword>
<accession>A0AAP4FGQ2</accession>
<protein>
    <submittedName>
        <fullName evidence="8">PspC domain-containing protein</fullName>
    </submittedName>
</protein>
<dbReference type="PANTHER" id="PTHR33885:SF3">
    <property type="entry name" value="PHAGE SHOCK PROTEIN C"/>
    <property type="match status" value="1"/>
</dbReference>